<dbReference type="EMBL" id="JAPWTJ010000253">
    <property type="protein sequence ID" value="KAJ8980555.1"/>
    <property type="molecule type" value="Genomic_DNA"/>
</dbReference>
<protein>
    <submittedName>
        <fullName evidence="6">Uncharacterized protein</fullName>
    </submittedName>
</protein>
<dbReference type="Pfam" id="PF00656">
    <property type="entry name" value="Peptidase_C14"/>
    <property type="match status" value="1"/>
</dbReference>
<dbReference type="Proteomes" id="UP001162164">
    <property type="component" value="Unassembled WGS sequence"/>
</dbReference>
<keyword evidence="7" id="KW-1185">Reference proteome</keyword>
<dbReference type="InterPro" id="IPR029030">
    <property type="entry name" value="Caspase-like_dom_sf"/>
</dbReference>
<evidence type="ECO:0000313" key="7">
    <source>
        <dbReference type="Proteomes" id="UP001162164"/>
    </source>
</evidence>
<dbReference type="InterPro" id="IPR015917">
    <property type="entry name" value="Pept_C14A"/>
</dbReference>
<gene>
    <name evidence="6" type="ORF">NQ317_001062</name>
</gene>
<evidence type="ECO:0000256" key="2">
    <source>
        <dbReference type="RuleBase" id="RU003971"/>
    </source>
</evidence>
<organism evidence="6 7">
    <name type="scientific">Molorchus minor</name>
    <dbReference type="NCBI Taxonomy" id="1323400"/>
    <lineage>
        <taxon>Eukaryota</taxon>
        <taxon>Metazoa</taxon>
        <taxon>Ecdysozoa</taxon>
        <taxon>Arthropoda</taxon>
        <taxon>Hexapoda</taxon>
        <taxon>Insecta</taxon>
        <taxon>Pterygota</taxon>
        <taxon>Neoptera</taxon>
        <taxon>Endopterygota</taxon>
        <taxon>Coleoptera</taxon>
        <taxon>Polyphaga</taxon>
        <taxon>Cucujiformia</taxon>
        <taxon>Chrysomeloidea</taxon>
        <taxon>Cerambycidae</taxon>
        <taxon>Lamiinae</taxon>
        <taxon>Monochamini</taxon>
        <taxon>Molorchus</taxon>
    </lineage>
</organism>
<sequence length="401" mass="44888">MFKKKKKVNQAATGTSGTSTVTVEQTSRFSSESTTRSEIRISRSSTSTVNGISSSASNFSFDTFSNDLRNKLNIHEADGRLPLLTSPNAVKSTFSESGYQSPFSRKLKPYMSTDAKPFNASSTSSNRPLNQPSVFTHNQPLYSSFHSVPSTPLALTTFSSTHSLPTSSELVRNRDAQVPTYDTNGKKRGKVLVINNINFLEKNEERRGQNWMRKISAMLEKLKKYRNDSSLKHTDMSIVIMMSHGSNVDDTGKVIQGGFTQIYGIDSKGLPIEEVLNLFSAESCKPLAGKPKNFYISVGENSETLHRDALPTTIQSVVKKHADMLIAYSTLPGFYSLRDSQEGSWYIQCICDVFKKHAKDYDIELLLKMVDRELSTKHPSYQQTSTYESRGFKCCYLNPKF</sequence>
<dbReference type="PROSITE" id="PS50207">
    <property type="entry name" value="CASPASE_P10"/>
    <property type="match status" value="1"/>
</dbReference>
<feature type="region of interest" description="Disordered" evidence="3">
    <location>
        <begin position="1"/>
        <end position="42"/>
    </location>
</feature>
<evidence type="ECO:0000259" key="5">
    <source>
        <dbReference type="PROSITE" id="PS50208"/>
    </source>
</evidence>
<evidence type="ECO:0000259" key="4">
    <source>
        <dbReference type="PROSITE" id="PS50207"/>
    </source>
</evidence>
<dbReference type="SMART" id="SM00115">
    <property type="entry name" value="CASc"/>
    <property type="match status" value="1"/>
</dbReference>
<feature type="domain" description="Caspase family p10" evidence="4">
    <location>
        <begin position="322"/>
        <end position="399"/>
    </location>
</feature>
<dbReference type="PRINTS" id="PR00376">
    <property type="entry name" value="IL1BCENZYME"/>
</dbReference>
<dbReference type="PANTHER" id="PTHR10454">
    <property type="entry name" value="CASPASE"/>
    <property type="match status" value="1"/>
</dbReference>
<dbReference type="PANTHER" id="PTHR10454:SF210">
    <property type="entry name" value="CASPASE-2"/>
    <property type="match status" value="1"/>
</dbReference>
<feature type="compositionally biased region" description="Low complexity" evidence="3">
    <location>
        <begin position="11"/>
        <end position="34"/>
    </location>
</feature>
<evidence type="ECO:0000313" key="6">
    <source>
        <dbReference type="EMBL" id="KAJ8980555.1"/>
    </source>
</evidence>
<proteinExistence type="inferred from homology"/>
<evidence type="ECO:0000256" key="1">
    <source>
        <dbReference type="ARBA" id="ARBA00010134"/>
    </source>
</evidence>
<dbReference type="InterPro" id="IPR002398">
    <property type="entry name" value="Pept_C14"/>
</dbReference>
<evidence type="ECO:0000256" key="3">
    <source>
        <dbReference type="SAM" id="MobiDB-lite"/>
    </source>
</evidence>
<name>A0ABQ9JTF9_9CUCU</name>
<accession>A0ABQ9JTF9</accession>
<reference evidence="6" key="1">
    <citation type="journal article" date="2023" name="Insect Mol. Biol.">
        <title>Genome sequencing provides insights into the evolution of gene families encoding plant cell wall-degrading enzymes in longhorned beetles.</title>
        <authorList>
            <person name="Shin N.R."/>
            <person name="Okamura Y."/>
            <person name="Kirsch R."/>
            <person name="Pauchet Y."/>
        </authorList>
    </citation>
    <scope>NUCLEOTIDE SEQUENCE</scope>
    <source>
        <strain evidence="6">MMC_N1</strain>
    </source>
</reference>
<dbReference type="Gene3D" id="3.40.50.1460">
    <property type="match status" value="1"/>
</dbReference>
<comment type="similarity">
    <text evidence="1 2">Belongs to the peptidase C14A family.</text>
</comment>
<dbReference type="SUPFAM" id="SSF52129">
    <property type="entry name" value="Caspase-like"/>
    <property type="match status" value="1"/>
</dbReference>
<dbReference type="InterPro" id="IPR011600">
    <property type="entry name" value="Pept_C14_caspase"/>
</dbReference>
<dbReference type="InterPro" id="IPR002138">
    <property type="entry name" value="Pept_C14_p10"/>
</dbReference>
<comment type="caution">
    <text evidence="6">The sequence shown here is derived from an EMBL/GenBank/DDBJ whole genome shotgun (WGS) entry which is preliminary data.</text>
</comment>
<feature type="domain" description="Caspase family p20" evidence="5">
    <location>
        <begin position="218"/>
        <end position="303"/>
    </location>
</feature>
<dbReference type="PROSITE" id="PS50208">
    <property type="entry name" value="CASPASE_P20"/>
    <property type="match status" value="1"/>
</dbReference>
<dbReference type="InterPro" id="IPR001309">
    <property type="entry name" value="Pept_C14_p20"/>
</dbReference>